<dbReference type="VEuPathDB" id="FungiDB:yc1106_00142"/>
<evidence type="ECO:0000313" key="9">
    <source>
        <dbReference type="Proteomes" id="UP001056012"/>
    </source>
</evidence>
<dbReference type="GO" id="GO:0016020">
    <property type="term" value="C:membrane"/>
    <property type="evidence" value="ECO:0007669"/>
    <property type="project" value="UniProtKB-SubCell"/>
</dbReference>
<dbReference type="InterPro" id="IPR049326">
    <property type="entry name" value="Rhodopsin_dom_fungi"/>
</dbReference>
<evidence type="ECO:0000259" key="7">
    <source>
        <dbReference type="Pfam" id="PF20684"/>
    </source>
</evidence>
<feature type="domain" description="Rhodopsin" evidence="7">
    <location>
        <begin position="32"/>
        <end position="281"/>
    </location>
</feature>
<feature type="transmembrane region" description="Helical" evidence="6">
    <location>
        <begin position="185"/>
        <end position="205"/>
    </location>
</feature>
<dbReference type="OrthoDB" id="444631at2759"/>
<sequence>MSAAQKTPITRDELVRTNAAMLVLTSLFILSRAVLQVVKRRPFELPDFFIHLAFAIFVSMWTCYILTIPPMFRVFDVLGGLARPYVTMLDDAAAMLRLLTSAQMCFYTLLFCVKMSLLTLYRKLLTGMPTVYNKIWWSTVTFCVVSWIGSVFTSIFTCDNLNEKFSKGKCGGTSNEQQRIIFSLYFAYSVDVATDLAIMFLPLRLTWNLQMPKREKIGIFILFGSGFICIAFATLRVIRLGVDDHGKATMPEPKWLILWTVVECAMAIIIGCSPAFASLIRQRLGTPEPSYDTQGYVKHGSNDVKLRNIASSPKRPRHGDLDAYGDDLHSSQEELTKNIERITIERTVH</sequence>
<feature type="transmembrane region" description="Helical" evidence="6">
    <location>
        <begin position="92"/>
        <end position="113"/>
    </location>
</feature>
<feature type="transmembrane region" description="Helical" evidence="6">
    <location>
        <begin position="217"/>
        <end position="235"/>
    </location>
</feature>
<evidence type="ECO:0000256" key="5">
    <source>
        <dbReference type="ARBA" id="ARBA00038359"/>
    </source>
</evidence>
<evidence type="ECO:0000313" key="8">
    <source>
        <dbReference type="EMBL" id="USP72868.1"/>
    </source>
</evidence>
<organism evidence="8 9">
    <name type="scientific">Curvularia clavata</name>
    <dbReference type="NCBI Taxonomy" id="95742"/>
    <lineage>
        <taxon>Eukaryota</taxon>
        <taxon>Fungi</taxon>
        <taxon>Dikarya</taxon>
        <taxon>Ascomycota</taxon>
        <taxon>Pezizomycotina</taxon>
        <taxon>Dothideomycetes</taxon>
        <taxon>Pleosporomycetidae</taxon>
        <taxon>Pleosporales</taxon>
        <taxon>Pleosporineae</taxon>
        <taxon>Pleosporaceae</taxon>
        <taxon>Curvularia</taxon>
    </lineage>
</organism>
<keyword evidence="9" id="KW-1185">Reference proteome</keyword>
<evidence type="ECO:0000256" key="4">
    <source>
        <dbReference type="ARBA" id="ARBA00023136"/>
    </source>
</evidence>
<name>A0A9Q8Z1Z9_CURCL</name>
<dbReference type="Proteomes" id="UP001056012">
    <property type="component" value="Chromosome 1"/>
</dbReference>
<feature type="transmembrane region" description="Helical" evidence="6">
    <location>
        <begin position="50"/>
        <end position="72"/>
    </location>
</feature>
<protein>
    <recommendedName>
        <fullName evidence="7">Rhodopsin domain-containing protein</fullName>
    </recommendedName>
</protein>
<evidence type="ECO:0000256" key="6">
    <source>
        <dbReference type="SAM" id="Phobius"/>
    </source>
</evidence>
<dbReference type="PANTHER" id="PTHR33048">
    <property type="entry name" value="PTH11-LIKE INTEGRAL MEMBRANE PROTEIN (AFU_ORTHOLOGUE AFUA_5G11245)"/>
    <property type="match status" value="1"/>
</dbReference>
<comment type="subcellular location">
    <subcellularLocation>
        <location evidence="1">Membrane</location>
        <topology evidence="1">Multi-pass membrane protein</topology>
    </subcellularLocation>
</comment>
<gene>
    <name evidence="8" type="ORF">yc1106_00142</name>
</gene>
<evidence type="ECO:0000256" key="3">
    <source>
        <dbReference type="ARBA" id="ARBA00022989"/>
    </source>
</evidence>
<proteinExistence type="inferred from homology"/>
<keyword evidence="2 6" id="KW-0812">Transmembrane</keyword>
<evidence type="ECO:0000256" key="2">
    <source>
        <dbReference type="ARBA" id="ARBA00022692"/>
    </source>
</evidence>
<feature type="transmembrane region" description="Helical" evidence="6">
    <location>
        <begin position="134"/>
        <end position="156"/>
    </location>
</feature>
<dbReference type="PANTHER" id="PTHR33048:SF146">
    <property type="entry name" value="INTEGRAL MEMBRANE PROTEIN"/>
    <property type="match status" value="1"/>
</dbReference>
<dbReference type="Pfam" id="PF20684">
    <property type="entry name" value="Fung_rhodopsin"/>
    <property type="match status" value="1"/>
</dbReference>
<dbReference type="AlphaFoldDB" id="A0A9Q8Z1Z9"/>
<dbReference type="EMBL" id="CP089274">
    <property type="protein sequence ID" value="USP72868.1"/>
    <property type="molecule type" value="Genomic_DNA"/>
</dbReference>
<keyword evidence="3 6" id="KW-1133">Transmembrane helix</keyword>
<feature type="transmembrane region" description="Helical" evidence="6">
    <location>
        <begin position="20"/>
        <end position="38"/>
    </location>
</feature>
<reference evidence="8" key="1">
    <citation type="submission" date="2021-12" db="EMBL/GenBank/DDBJ databases">
        <title>Curvularia clavata genome.</title>
        <authorList>
            <person name="Cao Y."/>
        </authorList>
    </citation>
    <scope>NUCLEOTIDE SEQUENCE</scope>
    <source>
        <strain evidence="8">Yc1106</strain>
    </source>
</reference>
<dbReference type="InterPro" id="IPR052337">
    <property type="entry name" value="SAT4-like"/>
</dbReference>
<accession>A0A9Q8Z1Z9</accession>
<feature type="transmembrane region" description="Helical" evidence="6">
    <location>
        <begin position="255"/>
        <end position="280"/>
    </location>
</feature>
<comment type="similarity">
    <text evidence="5">Belongs to the SAT4 family.</text>
</comment>
<keyword evidence="4 6" id="KW-0472">Membrane</keyword>
<evidence type="ECO:0000256" key="1">
    <source>
        <dbReference type="ARBA" id="ARBA00004141"/>
    </source>
</evidence>